<organism evidence="1 2">
    <name type="scientific">Halobacillus alkaliphilus</name>
    <dbReference type="NCBI Taxonomy" id="396056"/>
    <lineage>
        <taxon>Bacteria</taxon>
        <taxon>Bacillati</taxon>
        <taxon>Bacillota</taxon>
        <taxon>Bacilli</taxon>
        <taxon>Bacillales</taxon>
        <taxon>Bacillaceae</taxon>
        <taxon>Halobacillus</taxon>
    </lineage>
</organism>
<protein>
    <submittedName>
        <fullName evidence="1">Uncharacterized protein</fullName>
    </submittedName>
</protein>
<keyword evidence="2" id="KW-1185">Reference proteome</keyword>
<sequence length="41" mass="4815">MWIVFMIIFVVAAIAALALPILLPSKRDKENPDKYHESRWM</sequence>
<dbReference type="RefSeq" id="WP_281244474.1">
    <property type="nucleotide sequence ID" value="NZ_FOOG01000025.1"/>
</dbReference>
<dbReference type="EMBL" id="FOOG01000025">
    <property type="protein sequence ID" value="SFG14819.1"/>
    <property type="molecule type" value="Genomic_DNA"/>
</dbReference>
<name>A0A1I2PI80_9BACI</name>
<evidence type="ECO:0000313" key="2">
    <source>
        <dbReference type="Proteomes" id="UP000198897"/>
    </source>
</evidence>
<dbReference type="Proteomes" id="UP000198897">
    <property type="component" value="Unassembled WGS sequence"/>
</dbReference>
<evidence type="ECO:0000313" key="1">
    <source>
        <dbReference type="EMBL" id="SFG14819.1"/>
    </source>
</evidence>
<reference evidence="2" key="1">
    <citation type="submission" date="2016-10" db="EMBL/GenBank/DDBJ databases">
        <authorList>
            <person name="Varghese N."/>
            <person name="Submissions S."/>
        </authorList>
    </citation>
    <scope>NUCLEOTIDE SEQUENCE [LARGE SCALE GENOMIC DNA]</scope>
    <source>
        <strain evidence="2">FP5</strain>
    </source>
</reference>
<dbReference type="AlphaFoldDB" id="A0A1I2PI80"/>
<accession>A0A1I2PI80</accession>
<proteinExistence type="predicted"/>
<gene>
    <name evidence="1" type="ORF">SAMN05216353_12516</name>
</gene>